<dbReference type="Proteomes" id="UP000789920">
    <property type="component" value="Unassembled WGS sequence"/>
</dbReference>
<comment type="caution">
    <text evidence="1">The sequence shown here is derived from an EMBL/GenBank/DDBJ whole genome shotgun (WGS) entry which is preliminary data.</text>
</comment>
<protein>
    <submittedName>
        <fullName evidence="1">13637_t:CDS:1</fullName>
    </submittedName>
</protein>
<proteinExistence type="predicted"/>
<reference evidence="1" key="1">
    <citation type="submission" date="2021-06" db="EMBL/GenBank/DDBJ databases">
        <authorList>
            <person name="Kallberg Y."/>
            <person name="Tangrot J."/>
            <person name="Rosling A."/>
        </authorList>
    </citation>
    <scope>NUCLEOTIDE SEQUENCE</scope>
    <source>
        <strain evidence="1">MA461A</strain>
    </source>
</reference>
<keyword evidence="2" id="KW-1185">Reference proteome</keyword>
<organism evidence="1 2">
    <name type="scientific">Racocetra persica</name>
    <dbReference type="NCBI Taxonomy" id="160502"/>
    <lineage>
        <taxon>Eukaryota</taxon>
        <taxon>Fungi</taxon>
        <taxon>Fungi incertae sedis</taxon>
        <taxon>Mucoromycota</taxon>
        <taxon>Glomeromycotina</taxon>
        <taxon>Glomeromycetes</taxon>
        <taxon>Diversisporales</taxon>
        <taxon>Gigasporaceae</taxon>
        <taxon>Racocetra</taxon>
    </lineage>
</organism>
<feature type="non-terminal residue" evidence="1">
    <location>
        <position position="1"/>
    </location>
</feature>
<sequence>FRMGSKDEFDKMDLCFISSIETNIFDDILDSYKQLCSEKSNSLVESEAETDLSNSEKSLYPLTKEQSFAN</sequence>
<gene>
    <name evidence="1" type="ORF">RPERSI_LOCUS11788</name>
</gene>
<accession>A0ACA9PZ81</accession>
<dbReference type="EMBL" id="CAJVQC010024569">
    <property type="protein sequence ID" value="CAG8726991.1"/>
    <property type="molecule type" value="Genomic_DNA"/>
</dbReference>
<name>A0ACA9PZ81_9GLOM</name>
<evidence type="ECO:0000313" key="1">
    <source>
        <dbReference type="EMBL" id="CAG8726991.1"/>
    </source>
</evidence>
<evidence type="ECO:0000313" key="2">
    <source>
        <dbReference type="Proteomes" id="UP000789920"/>
    </source>
</evidence>